<evidence type="ECO:0000256" key="4">
    <source>
        <dbReference type="ARBA" id="ARBA00022490"/>
    </source>
</evidence>
<keyword evidence="4" id="KW-0963">Cytoplasm</keyword>
<gene>
    <name evidence="9" type="ORF">ABIE21_001364</name>
</gene>
<evidence type="ECO:0000256" key="8">
    <source>
        <dbReference type="ARBA" id="ARBA00031737"/>
    </source>
</evidence>
<dbReference type="InterPro" id="IPR019933">
    <property type="entry name" value="DivIVA_domain"/>
</dbReference>
<dbReference type="PANTHER" id="PTHR35794:SF2">
    <property type="entry name" value="CELL DIVISION PROTEIN DIVIVA"/>
    <property type="match status" value="1"/>
</dbReference>
<sequence length="223" mass="23694">MLKSTDITTASFAITKFREGYEQAEVDALLDSATAALAAWESQGVATLSSEDVNAHKFQTTKFGNGYDQDQVDDLLDQLVAALAEHESAVPEAAEVAVAAEVPEVPAVRAAPEVPAVRAPAAPAAAPALLRASTLPDKSFTTTRFKEGYSVAGVDDFLAAVRAVIADHERGTEGSPALSGDDVVNVRFTPTKFKRGYNQGEVDDYLDQIVVTLRHYEQAAAAR</sequence>
<keyword evidence="6" id="KW-0175">Coiled coil</keyword>
<evidence type="ECO:0000256" key="7">
    <source>
        <dbReference type="ARBA" id="ARBA00023306"/>
    </source>
</evidence>
<comment type="similarity">
    <text evidence="2">Belongs to the DivIVA family.</text>
</comment>
<dbReference type="Gene3D" id="6.10.250.660">
    <property type="match status" value="2"/>
</dbReference>
<organism evidence="9 10">
    <name type="scientific">Conyzicola nivalis</name>
    <dbReference type="NCBI Taxonomy" id="1477021"/>
    <lineage>
        <taxon>Bacteria</taxon>
        <taxon>Bacillati</taxon>
        <taxon>Actinomycetota</taxon>
        <taxon>Actinomycetes</taxon>
        <taxon>Micrococcales</taxon>
        <taxon>Microbacteriaceae</taxon>
        <taxon>Conyzicola</taxon>
    </lineage>
</organism>
<dbReference type="InterPro" id="IPR007793">
    <property type="entry name" value="DivIVA_fam"/>
</dbReference>
<evidence type="ECO:0000313" key="10">
    <source>
        <dbReference type="Proteomes" id="UP001549257"/>
    </source>
</evidence>
<dbReference type="PANTHER" id="PTHR35794">
    <property type="entry name" value="CELL DIVISION PROTEIN DIVIVA"/>
    <property type="match status" value="1"/>
</dbReference>
<evidence type="ECO:0000256" key="1">
    <source>
        <dbReference type="ARBA" id="ARBA00004496"/>
    </source>
</evidence>
<keyword evidence="10" id="KW-1185">Reference proteome</keyword>
<evidence type="ECO:0000256" key="3">
    <source>
        <dbReference type="ARBA" id="ARBA00018787"/>
    </source>
</evidence>
<dbReference type="NCBIfam" id="TIGR03544">
    <property type="entry name" value="DivI1A_domain"/>
    <property type="match status" value="3"/>
</dbReference>
<keyword evidence="5" id="KW-0132">Cell division</keyword>
<evidence type="ECO:0000256" key="5">
    <source>
        <dbReference type="ARBA" id="ARBA00022618"/>
    </source>
</evidence>
<evidence type="ECO:0000256" key="6">
    <source>
        <dbReference type="ARBA" id="ARBA00023054"/>
    </source>
</evidence>
<proteinExistence type="inferred from homology"/>
<evidence type="ECO:0000313" key="9">
    <source>
        <dbReference type="EMBL" id="MET4581874.1"/>
    </source>
</evidence>
<comment type="subcellular location">
    <subcellularLocation>
        <location evidence="1">Cytoplasm</location>
    </subcellularLocation>
</comment>
<evidence type="ECO:0000256" key="2">
    <source>
        <dbReference type="ARBA" id="ARBA00009008"/>
    </source>
</evidence>
<name>A0ABV2QLE6_9MICO</name>
<comment type="caution">
    <text evidence="9">The sequence shown here is derived from an EMBL/GenBank/DDBJ whole genome shotgun (WGS) entry which is preliminary data.</text>
</comment>
<accession>A0ABV2QLE6</accession>
<dbReference type="EMBL" id="JBEPSJ010000001">
    <property type="protein sequence ID" value="MET4581874.1"/>
    <property type="molecule type" value="Genomic_DNA"/>
</dbReference>
<dbReference type="Proteomes" id="UP001549257">
    <property type="component" value="Unassembled WGS sequence"/>
</dbReference>
<reference evidence="9 10" key="1">
    <citation type="submission" date="2024-06" db="EMBL/GenBank/DDBJ databases">
        <title>Sorghum-associated microbial communities from plants grown in Nebraska, USA.</title>
        <authorList>
            <person name="Schachtman D."/>
        </authorList>
    </citation>
    <scope>NUCLEOTIDE SEQUENCE [LARGE SCALE GENOMIC DNA]</scope>
    <source>
        <strain evidence="9 10">2857</strain>
    </source>
</reference>
<protein>
    <recommendedName>
        <fullName evidence="3">Cell wall synthesis protein Wag31</fullName>
    </recommendedName>
    <alternativeName>
        <fullName evidence="8">Antigen 84</fullName>
    </alternativeName>
</protein>
<keyword evidence="7" id="KW-0131">Cell cycle</keyword>